<evidence type="ECO:0000313" key="3">
    <source>
        <dbReference type="Proteomes" id="UP000605086"/>
    </source>
</evidence>
<accession>A0ABX2K9F9</accession>
<dbReference type="EMBL" id="WHOS01000014">
    <property type="protein sequence ID" value="NUB00225.1"/>
    <property type="molecule type" value="Genomic_DNA"/>
</dbReference>
<evidence type="ECO:0000313" key="2">
    <source>
        <dbReference type="EMBL" id="NUB00225.1"/>
    </source>
</evidence>
<proteinExistence type="predicted"/>
<dbReference type="Gene3D" id="2.30.30.240">
    <property type="entry name" value="PRC-barrel domain"/>
    <property type="match status" value="1"/>
</dbReference>
<comment type="caution">
    <text evidence="2">The sequence shown here is derived from an EMBL/GenBank/DDBJ whole genome shotgun (WGS) entry which is preliminary data.</text>
</comment>
<evidence type="ECO:0000259" key="1">
    <source>
        <dbReference type="Pfam" id="PF05239"/>
    </source>
</evidence>
<gene>
    <name evidence="2" type="ORF">GBZ48_13100</name>
</gene>
<keyword evidence="3" id="KW-1185">Reference proteome</keyword>
<dbReference type="InterPro" id="IPR027275">
    <property type="entry name" value="PRC-brl_dom"/>
</dbReference>
<dbReference type="Pfam" id="PF05239">
    <property type="entry name" value="PRC"/>
    <property type="match status" value="1"/>
</dbReference>
<reference evidence="2 3" key="1">
    <citation type="submission" date="2019-10" db="EMBL/GenBank/DDBJ databases">
        <title>Genome sequence of Azospirillum melinis.</title>
        <authorList>
            <person name="Ambrosini A."/>
            <person name="Sant'Anna F.H."/>
            <person name="Cassan F.D."/>
            <person name="Souza E.M."/>
            <person name="Passaglia L.M.P."/>
        </authorList>
    </citation>
    <scope>NUCLEOTIDE SEQUENCE [LARGE SCALE GENOMIC DNA]</scope>
    <source>
        <strain evidence="2 3">TMCY0552</strain>
    </source>
</reference>
<dbReference type="InterPro" id="IPR011033">
    <property type="entry name" value="PRC_barrel-like_sf"/>
</dbReference>
<dbReference type="Proteomes" id="UP000605086">
    <property type="component" value="Unassembled WGS sequence"/>
</dbReference>
<feature type="domain" description="PRC-barrel" evidence="1">
    <location>
        <begin position="85"/>
        <end position="155"/>
    </location>
</feature>
<dbReference type="SUPFAM" id="SSF50346">
    <property type="entry name" value="PRC-barrel domain"/>
    <property type="match status" value="1"/>
</dbReference>
<organism evidence="2 3">
    <name type="scientific">Azospirillum melinis</name>
    <dbReference type="NCBI Taxonomy" id="328839"/>
    <lineage>
        <taxon>Bacteria</taxon>
        <taxon>Pseudomonadati</taxon>
        <taxon>Pseudomonadota</taxon>
        <taxon>Alphaproteobacteria</taxon>
        <taxon>Rhodospirillales</taxon>
        <taxon>Azospirillaceae</taxon>
        <taxon>Azospirillum</taxon>
    </lineage>
</organism>
<protein>
    <recommendedName>
        <fullName evidence="1">PRC-barrel domain-containing protein</fullName>
    </recommendedName>
</protein>
<name>A0ABX2K9F9_9PROT</name>
<sequence>MQIAIDLKWRKRIMHGRLFPRPCSLLEKHVFSGGPKMKTLMTACGLIALLSSAPAFAQSTTATTTTTAPSATSSAGAVDPAIAKMSADQLKNKEVYGSDGKELAKVEGVVRKGNDTFAVLDVDHVVDVSDKDVVLPMNKLHMKGDKLAVDMSKDQMQGLEKWQKGQYEDIKGAVK</sequence>